<feature type="transmembrane region" description="Helical" evidence="4">
    <location>
        <begin position="854"/>
        <end position="876"/>
    </location>
</feature>
<dbReference type="EMBL" id="LSRX01000677">
    <property type="protein sequence ID" value="OLP91169.1"/>
    <property type="molecule type" value="Genomic_DNA"/>
</dbReference>
<dbReference type="SUPFAM" id="SSF56300">
    <property type="entry name" value="Metallo-dependent phosphatases"/>
    <property type="match status" value="1"/>
</dbReference>
<dbReference type="Pfam" id="PF00149">
    <property type="entry name" value="Metallophos"/>
    <property type="match status" value="1"/>
</dbReference>
<name>A0A1Q9D7N4_SYMMI</name>
<keyword evidence="2" id="KW-0378">Hydrolase</keyword>
<keyword evidence="4" id="KW-1133">Transmembrane helix</keyword>
<accession>A0A1Q9D7N4</accession>
<organism evidence="6 7">
    <name type="scientific">Symbiodinium microadriaticum</name>
    <name type="common">Dinoflagellate</name>
    <name type="synonym">Zooxanthella microadriatica</name>
    <dbReference type="NCBI Taxonomy" id="2951"/>
    <lineage>
        <taxon>Eukaryota</taxon>
        <taxon>Sar</taxon>
        <taxon>Alveolata</taxon>
        <taxon>Dinophyceae</taxon>
        <taxon>Suessiales</taxon>
        <taxon>Symbiodiniaceae</taxon>
        <taxon>Symbiodinium</taxon>
    </lineage>
</organism>
<dbReference type="Gene3D" id="3.40.50.300">
    <property type="entry name" value="P-loop containing nucleotide triphosphate hydrolases"/>
    <property type="match status" value="1"/>
</dbReference>
<dbReference type="OrthoDB" id="411211at2759"/>
<reference evidence="6 7" key="1">
    <citation type="submission" date="2016-02" db="EMBL/GenBank/DDBJ databases">
        <title>Genome analysis of coral dinoflagellate symbionts highlights evolutionary adaptations to a symbiotic lifestyle.</title>
        <authorList>
            <person name="Aranda M."/>
            <person name="Li Y."/>
            <person name="Liew Y.J."/>
            <person name="Baumgarten S."/>
            <person name="Simakov O."/>
            <person name="Wilson M."/>
            <person name="Piel J."/>
            <person name="Ashoor H."/>
            <person name="Bougouffa S."/>
            <person name="Bajic V.B."/>
            <person name="Ryu T."/>
            <person name="Ravasi T."/>
            <person name="Bayer T."/>
            <person name="Micklem G."/>
            <person name="Kim H."/>
            <person name="Bhak J."/>
            <person name="Lajeunesse T.C."/>
            <person name="Voolstra C.R."/>
        </authorList>
    </citation>
    <scope>NUCLEOTIDE SEQUENCE [LARGE SCALE GENOMIC DNA]</scope>
    <source>
        <strain evidence="6 7">CCMP2467</strain>
    </source>
</reference>
<evidence type="ECO:0000313" key="7">
    <source>
        <dbReference type="Proteomes" id="UP000186817"/>
    </source>
</evidence>
<gene>
    <name evidence="6" type="ORF">AK812_SmicGene27154</name>
</gene>
<dbReference type="Proteomes" id="UP000186817">
    <property type="component" value="Unassembled WGS sequence"/>
</dbReference>
<dbReference type="Gene3D" id="3.60.21.10">
    <property type="match status" value="1"/>
</dbReference>
<comment type="caution">
    <text evidence="6">The sequence shown here is derived from an EMBL/GenBank/DDBJ whole genome shotgun (WGS) entry which is preliminary data.</text>
</comment>
<dbReference type="InterPro" id="IPR004843">
    <property type="entry name" value="Calcineurin-like_PHP"/>
</dbReference>
<dbReference type="SUPFAM" id="SSF52540">
    <property type="entry name" value="P-loop containing nucleoside triphosphate hydrolases"/>
    <property type="match status" value="1"/>
</dbReference>
<keyword evidence="1" id="KW-0732">Signal</keyword>
<dbReference type="InterPro" id="IPR027417">
    <property type="entry name" value="P-loop_NTPase"/>
</dbReference>
<dbReference type="PANTHER" id="PTHR10161">
    <property type="entry name" value="TARTRATE-RESISTANT ACID PHOSPHATASE TYPE 5"/>
    <property type="match status" value="1"/>
</dbReference>
<keyword evidence="4" id="KW-0812">Transmembrane</keyword>
<dbReference type="GO" id="GO:0016787">
    <property type="term" value="F:hydrolase activity"/>
    <property type="evidence" value="ECO:0007669"/>
    <property type="project" value="UniProtKB-KW"/>
</dbReference>
<feature type="domain" description="Calcineurin-like phosphoesterase" evidence="5">
    <location>
        <begin position="1309"/>
        <end position="1580"/>
    </location>
</feature>
<evidence type="ECO:0000259" key="5">
    <source>
        <dbReference type="Pfam" id="PF00149"/>
    </source>
</evidence>
<keyword evidence="7" id="KW-1185">Reference proteome</keyword>
<evidence type="ECO:0000256" key="1">
    <source>
        <dbReference type="ARBA" id="ARBA00022729"/>
    </source>
</evidence>
<keyword evidence="4" id="KW-0472">Membrane</keyword>
<feature type="coiled-coil region" evidence="3">
    <location>
        <begin position="1771"/>
        <end position="1805"/>
    </location>
</feature>
<dbReference type="InterPro" id="IPR051558">
    <property type="entry name" value="Metallophosphoesterase_PAP"/>
</dbReference>
<evidence type="ECO:0000256" key="2">
    <source>
        <dbReference type="ARBA" id="ARBA00022801"/>
    </source>
</evidence>
<sequence length="1940" mass="215303">MLTQYEATAPASPIEALTTAAGNKVEPLSGNVEELPDLERRFLDGRINNKQNRPFLERQTIVNTVVAELKSTQSKALEKPRLVALWSPRGTGKTSLLRHLAQLDQYAESRRCGRLLVIDAGTFAQHAQHDADTLVSAIIIWHLLQIFDGYAVEVGQGNNVAFKRLDIGPVLKLLEQTPSTPPPDGSVGWWIASFCNSKDDVLDQWFVLTEKAFAAKNSCPRLVFLDQAELLARLETGKSEQTSRGARKSLITDIVSKLPAQMACFCTGTLDLMHQAPGEKYTLLYVRSVPALAPLSRDSAASAMEQWNETIYDDPTFNQIMLFSCGVPRLLQFAFQADGELAKASAEIALNEMSKCFQESYKSAAPVFSEDIETASAIVLCSAVRWNATCSDQTVPGTTTPWSDIFHAGAAFPAEHTVLVPRIWWCRDATVSAKLESHLEGWNIDLKNLLPDPFELDKSPVRGALARGVPWEQMVANSLVARFRLYCLQGNFEADSTWVPFLEIYPTNNEHLQKVLEPFHVCWSHGAELSQTEATVSDAVGHAIRSNHLHKNAHHDLLIPVKRVSDGRLEYIAAQCRFGKPKSSGELKNQDKARKPRMNENLEQMTSVLLQICPDAEGAQGFREGTSWAKRQEDGKYSLMSCRSIIAQLDVLLALTTHPEPQWKPNLQTSTPPGRVLERVPAGTGKKASNFESFEAEDEAPSSLKLPREGEMVENVRTLKLLLLRWFLESTLNNCRFPWQRMFQEPSQQQELQPVTDVPPGDTRLTVKFAARVHQVLFQEPPVKAAASVLPAVLRGQAYFVGTFADAGSGACVPCAAGKVSSPESRVCESCEGVFIRGTPDALRQTCHFLAMDVILGLIFLISSALFCFLFLAGFFGKIHLADVSAQGTGVPALELPGSLGLALRRSFLRRARGTDGYQLVCQSLLGNASSSLQDAIRKQAQSYEGDWRDSAYWICTFSNSQWHVEEELGHGHWQDSSFYLALQDQRCKGTTMIIDEFVLPLQRIWCLFEVHQRICLSRSRDSQGLLLCTSTGVLQHGKAGADVAVAVAKTVAELDTRGARATSEEDRLMIHSLIEQMPGGFDAMNTFVCNTICAALEASHLQYEDAFKTLVRHPRSKPESNLRKQFLAHGIVVQFSPSSPFGSNGPFNNASKEAHSAALANGTAWFGPAGMAELSDSNKAQVLRFINYFKAKRERLLADRESEKAEFISDRLADDEAIFSRTDVEALLEAYHAQVIGTVREAIEDPAAMTRLVLAWSLHCLTARLVRARDEDCSHGYFQPPPRPQDPTEHNGQALRDACFGKDASRHIFVIGDWGGVKYTAEMPIMPADHRSTLFPKRHRKFVEGVDDCAQQRVAGQMLNWATHSAPDYILNVGDNFYWGGAHSNCSSNVIVNGFSWHQWKPIYEDMYKGPGIDGRQWLGILGNHDYGGFLFTSGWHETIWYTWAEHAGTSKRWLTPAQFWKVKVRYPDFSIDYYFIDTNIHNVWEPNKTVGHNICSDKYNANNSTCPLTGPFSLASCHGWFGTLWEVQSRWLDQRLEASVAEWQIVVSHFPPEYNAKFWVKLGRRRGIDLFISGHRHYQQLTLKGETTKTAPKFPFTTIISGGGGGITSDRHPELFGLDDAYGFFDLNVSKAEIHIKAISHGGLLRRQATITAELPEAMHIVCISLQHMDIGLLVYNTWTLDSEGFVNLSAVYVSQVLHRAEITGVPIDADLSAIEDQNSIDSIAAMATSGFVPATVGKRGNLPSLNSAVPPPPSPLGPPSDLATAAKLQEMEQENAQLRERYNAMQLQVSELAAERSDLAAQLDQVVAVLLRELADAELFLKQYDSCLHAALHPWCHLAIWLLWLGNSAMKGWPADGVDGSLATAWPFRAFSPWPPLQSDVKSPATSAGLHQLRACLVMAKPEVSWKSSDFEEGDVFRLSDPADKAAFTNMEFEPLL</sequence>
<proteinExistence type="predicted"/>
<evidence type="ECO:0000256" key="3">
    <source>
        <dbReference type="SAM" id="Coils"/>
    </source>
</evidence>
<dbReference type="PANTHER" id="PTHR10161:SF14">
    <property type="entry name" value="TARTRATE-RESISTANT ACID PHOSPHATASE TYPE 5"/>
    <property type="match status" value="1"/>
</dbReference>
<protein>
    <recommendedName>
        <fullName evidence="5">Calcineurin-like phosphoesterase domain-containing protein</fullName>
    </recommendedName>
</protein>
<evidence type="ECO:0000256" key="4">
    <source>
        <dbReference type="SAM" id="Phobius"/>
    </source>
</evidence>
<evidence type="ECO:0000313" key="6">
    <source>
        <dbReference type="EMBL" id="OLP91169.1"/>
    </source>
</evidence>
<dbReference type="InterPro" id="IPR029052">
    <property type="entry name" value="Metallo-depent_PP-like"/>
</dbReference>
<keyword evidence="3" id="KW-0175">Coiled coil</keyword>